<dbReference type="GO" id="GO:0016020">
    <property type="term" value="C:membrane"/>
    <property type="evidence" value="ECO:0007669"/>
    <property type="project" value="UniProtKB-SubCell"/>
</dbReference>
<proteinExistence type="inferred from homology"/>
<sequence length="488" mass="54309">MSDSPYTSPEARPDTAVKLKGGDEQTVPFDIATMPPGIPYIIGNEAAERFSFYGMKAILTVFMTKYLLSATGEADYMTAEEAKASVHLFSAAVYFTPFLGAIISDWLWGKYRTILYLSIVYCAGHGVLAMMEFPQESVAPRYILFLGLLLIALGGGGIKPCVSAHVGDQFGARNQHLLSRVYSWFYFSINFGSMVSTMLTPILLVRYGPGWAFGVPGILMALATFVFWLGRNRFVHVPPGGNRFFSETFGQDGIRAMLNLTPLLLLVAMFWSLFDQTASAWVIQADEMNRHFGPINLGFLTIDFTLLPSQLQAVNPLFVMLLIPIFSYLVYPRMGKVFEVTPLRKIGIGMFVTVLAFSISAWIQSQIDEGQAPHIMWQVLAYLVLTCAEIMVSITMLEFFYTQAPKRMKSLIMAFCLLSVFVGNLFTAVVNLVIQNSDGSSKLPGATYYWFFTGIMLVTAVVYVIWSQFYRGSTYIQGDDTADDTAVQ</sequence>
<feature type="transmembrane region" description="Helical" evidence="6">
    <location>
        <begin position="210"/>
        <end position="229"/>
    </location>
</feature>
<dbReference type="RefSeq" id="WP_252854667.1">
    <property type="nucleotide sequence ID" value="NZ_JAMXLR010000076.1"/>
</dbReference>
<name>A0A9X2FE79_9BACT</name>
<dbReference type="InterPro" id="IPR018456">
    <property type="entry name" value="PTR2_symporter_CS"/>
</dbReference>
<gene>
    <name evidence="7" type="ORF">NG895_21865</name>
</gene>
<keyword evidence="8" id="KW-1185">Reference proteome</keyword>
<feature type="transmembrane region" description="Helical" evidence="6">
    <location>
        <begin position="343"/>
        <end position="363"/>
    </location>
</feature>
<dbReference type="Pfam" id="PF00854">
    <property type="entry name" value="PTR2"/>
    <property type="match status" value="2"/>
</dbReference>
<comment type="subcellular location">
    <subcellularLocation>
        <location evidence="1">Membrane</location>
        <topology evidence="1">Multi-pass membrane protein</topology>
    </subcellularLocation>
</comment>
<protein>
    <submittedName>
        <fullName evidence="7">POT family MFS transporter</fullName>
    </submittedName>
</protein>
<feature type="transmembrane region" description="Helical" evidence="6">
    <location>
        <begin position="183"/>
        <end position="204"/>
    </location>
</feature>
<dbReference type="GO" id="GO:0006857">
    <property type="term" value="P:oligopeptide transport"/>
    <property type="evidence" value="ECO:0007669"/>
    <property type="project" value="InterPro"/>
</dbReference>
<dbReference type="EMBL" id="JAMXLR010000076">
    <property type="protein sequence ID" value="MCO6046553.1"/>
    <property type="molecule type" value="Genomic_DNA"/>
</dbReference>
<evidence type="ECO:0000256" key="3">
    <source>
        <dbReference type="ARBA" id="ARBA00022692"/>
    </source>
</evidence>
<feature type="transmembrane region" description="Helical" evidence="6">
    <location>
        <begin position="88"/>
        <end position="107"/>
    </location>
</feature>
<evidence type="ECO:0000256" key="2">
    <source>
        <dbReference type="ARBA" id="ARBA00005982"/>
    </source>
</evidence>
<feature type="transmembrane region" description="Helical" evidence="6">
    <location>
        <begin position="50"/>
        <end position="68"/>
    </location>
</feature>
<dbReference type="PROSITE" id="PS01022">
    <property type="entry name" value="PTR2_1"/>
    <property type="match status" value="1"/>
</dbReference>
<organism evidence="7 8">
    <name type="scientific">Aeoliella straminimaris</name>
    <dbReference type="NCBI Taxonomy" id="2954799"/>
    <lineage>
        <taxon>Bacteria</taxon>
        <taxon>Pseudomonadati</taxon>
        <taxon>Planctomycetota</taxon>
        <taxon>Planctomycetia</taxon>
        <taxon>Pirellulales</taxon>
        <taxon>Lacipirellulaceae</taxon>
        <taxon>Aeoliella</taxon>
    </lineage>
</organism>
<feature type="transmembrane region" description="Helical" evidence="6">
    <location>
        <begin position="411"/>
        <end position="434"/>
    </location>
</feature>
<evidence type="ECO:0000313" key="7">
    <source>
        <dbReference type="EMBL" id="MCO6046553.1"/>
    </source>
</evidence>
<evidence type="ECO:0000256" key="6">
    <source>
        <dbReference type="SAM" id="Phobius"/>
    </source>
</evidence>
<dbReference type="Proteomes" id="UP001155241">
    <property type="component" value="Unassembled WGS sequence"/>
</dbReference>
<dbReference type="AlphaFoldDB" id="A0A9X2FE79"/>
<feature type="transmembrane region" description="Helical" evidence="6">
    <location>
        <begin position="256"/>
        <end position="274"/>
    </location>
</feature>
<evidence type="ECO:0000313" key="8">
    <source>
        <dbReference type="Proteomes" id="UP001155241"/>
    </source>
</evidence>
<feature type="transmembrane region" description="Helical" evidence="6">
    <location>
        <begin position="143"/>
        <end position="162"/>
    </location>
</feature>
<dbReference type="InterPro" id="IPR036259">
    <property type="entry name" value="MFS_trans_sf"/>
</dbReference>
<feature type="transmembrane region" description="Helical" evidence="6">
    <location>
        <begin position="446"/>
        <end position="466"/>
    </location>
</feature>
<feature type="transmembrane region" description="Helical" evidence="6">
    <location>
        <begin position="114"/>
        <end position="131"/>
    </location>
</feature>
<evidence type="ECO:0000256" key="5">
    <source>
        <dbReference type="ARBA" id="ARBA00023136"/>
    </source>
</evidence>
<evidence type="ECO:0000256" key="1">
    <source>
        <dbReference type="ARBA" id="ARBA00004141"/>
    </source>
</evidence>
<dbReference type="SUPFAM" id="SSF103473">
    <property type="entry name" value="MFS general substrate transporter"/>
    <property type="match status" value="1"/>
</dbReference>
<feature type="transmembrane region" description="Helical" evidence="6">
    <location>
        <begin position="375"/>
        <end position="399"/>
    </location>
</feature>
<dbReference type="PANTHER" id="PTHR11654">
    <property type="entry name" value="OLIGOPEPTIDE TRANSPORTER-RELATED"/>
    <property type="match status" value="1"/>
</dbReference>
<evidence type="ECO:0000256" key="4">
    <source>
        <dbReference type="ARBA" id="ARBA00022989"/>
    </source>
</evidence>
<dbReference type="CDD" id="cd17347">
    <property type="entry name" value="MFS_SLC15A1_2_like"/>
    <property type="match status" value="1"/>
</dbReference>
<keyword evidence="3 6" id="KW-0812">Transmembrane</keyword>
<accession>A0A9X2FE79</accession>
<comment type="caution">
    <text evidence="7">The sequence shown here is derived from an EMBL/GenBank/DDBJ whole genome shotgun (WGS) entry which is preliminary data.</text>
</comment>
<dbReference type="GO" id="GO:0022857">
    <property type="term" value="F:transmembrane transporter activity"/>
    <property type="evidence" value="ECO:0007669"/>
    <property type="project" value="InterPro"/>
</dbReference>
<keyword evidence="5 6" id="KW-0472">Membrane</keyword>
<comment type="similarity">
    <text evidence="2">Belongs to the major facilitator superfamily. Proton-dependent oligopeptide transporter (POT/PTR) (TC 2.A.17) family.</text>
</comment>
<feature type="transmembrane region" description="Helical" evidence="6">
    <location>
        <begin position="313"/>
        <end position="331"/>
    </location>
</feature>
<dbReference type="Gene3D" id="1.20.1250.20">
    <property type="entry name" value="MFS general substrate transporter like domains"/>
    <property type="match status" value="2"/>
</dbReference>
<dbReference type="InterPro" id="IPR000109">
    <property type="entry name" value="POT_fam"/>
</dbReference>
<keyword evidence="4 6" id="KW-1133">Transmembrane helix</keyword>
<reference evidence="7" key="1">
    <citation type="submission" date="2022-06" db="EMBL/GenBank/DDBJ databases">
        <title>Aeoliella straminimaris, a novel planctomycete from sediments.</title>
        <authorList>
            <person name="Vitorino I.R."/>
            <person name="Lage O.M."/>
        </authorList>
    </citation>
    <scope>NUCLEOTIDE SEQUENCE</scope>
    <source>
        <strain evidence="7">ICT_H6.2</strain>
    </source>
</reference>